<reference evidence="2" key="1">
    <citation type="submission" date="2018-01" db="EMBL/GenBank/DDBJ databases">
        <title>An insight into the sialome of Amazonian anophelines.</title>
        <authorList>
            <person name="Ribeiro J.M."/>
            <person name="Scarpassa V."/>
            <person name="Calvo E."/>
        </authorList>
    </citation>
    <scope>NUCLEOTIDE SEQUENCE</scope>
    <source>
        <tissue evidence="2">Salivary glands</tissue>
    </source>
</reference>
<protein>
    <submittedName>
        <fullName evidence="2">Putative secreted peptide</fullName>
    </submittedName>
</protein>
<name>A0A2M3ZW48_9DIPT</name>
<evidence type="ECO:0000313" key="2">
    <source>
        <dbReference type="EMBL" id="MBW32776.1"/>
    </source>
</evidence>
<keyword evidence="1" id="KW-0812">Transmembrane</keyword>
<keyword evidence="1" id="KW-0472">Membrane</keyword>
<dbReference type="AlphaFoldDB" id="A0A2M3ZW48"/>
<proteinExistence type="predicted"/>
<dbReference type="EMBL" id="GGFM01012025">
    <property type="protein sequence ID" value="MBW32776.1"/>
    <property type="molecule type" value="Transcribed_RNA"/>
</dbReference>
<organism evidence="2">
    <name type="scientific">Anopheles braziliensis</name>
    <dbReference type="NCBI Taxonomy" id="58242"/>
    <lineage>
        <taxon>Eukaryota</taxon>
        <taxon>Metazoa</taxon>
        <taxon>Ecdysozoa</taxon>
        <taxon>Arthropoda</taxon>
        <taxon>Hexapoda</taxon>
        <taxon>Insecta</taxon>
        <taxon>Pterygota</taxon>
        <taxon>Neoptera</taxon>
        <taxon>Endopterygota</taxon>
        <taxon>Diptera</taxon>
        <taxon>Nematocera</taxon>
        <taxon>Culicoidea</taxon>
        <taxon>Culicidae</taxon>
        <taxon>Anophelinae</taxon>
        <taxon>Anopheles</taxon>
    </lineage>
</organism>
<feature type="transmembrane region" description="Helical" evidence="1">
    <location>
        <begin position="78"/>
        <end position="96"/>
    </location>
</feature>
<keyword evidence="1" id="KW-1133">Transmembrane helix</keyword>
<accession>A0A2M3ZW48</accession>
<evidence type="ECO:0000256" key="1">
    <source>
        <dbReference type="SAM" id="Phobius"/>
    </source>
</evidence>
<sequence length="105" mass="11561">MLRFEFKLLRESSLSKVVALLALYVSSSPSCAECIFPIFHQFAYVRGAPPGPSTEIWCIHTKGTFDAKRKIVFHYETAAIALAVAAALLVLCCRVFEEAVLLAPV</sequence>